<gene>
    <name evidence="1" type="ORF">CathTA2_1484</name>
</gene>
<proteinExistence type="predicted"/>
<dbReference type="AlphaFoldDB" id="F5L6N4"/>
<reference evidence="1 2" key="1">
    <citation type="journal article" date="2011" name="J. Bacteriol.">
        <title>Draft genome sequence of the thermoalkaliphilic Caldalkalibacillus thermarum strain TA2.A1.</title>
        <authorList>
            <person name="Kalamorz F."/>
            <person name="Keis S."/>
            <person name="McMillan D.G."/>
            <person name="Olsson K."/>
            <person name="Stanton J.A."/>
            <person name="Stockwell P."/>
            <person name="Black M.A."/>
            <person name="Klingeman D.M."/>
            <person name="Land M.L."/>
            <person name="Han C.S."/>
            <person name="Martin S.L."/>
            <person name="Becher S.A."/>
            <person name="Peddie C.J."/>
            <person name="Morgan H.W."/>
            <person name="Matthies D."/>
            <person name="Preiss L."/>
            <person name="Meier T."/>
            <person name="Brown S.D."/>
            <person name="Cook G.M."/>
        </authorList>
    </citation>
    <scope>NUCLEOTIDE SEQUENCE [LARGE SCALE GENOMIC DNA]</scope>
    <source>
        <strain evidence="1 2">TA2.A1</strain>
    </source>
</reference>
<evidence type="ECO:0000313" key="2">
    <source>
        <dbReference type="Proteomes" id="UP000010716"/>
    </source>
</evidence>
<evidence type="ECO:0000313" key="1">
    <source>
        <dbReference type="EMBL" id="EGL82985.1"/>
    </source>
</evidence>
<sequence>MKLVAIDLDGTLLNPKGHKTPSAEPGVVPSLFNKVVRGSNGVFSRPYVPPSIKPGWALRSICSRFPLRYSM</sequence>
<dbReference type="GO" id="GO:0016787">
    <property type="term" value="F:hydrolase activity"/>
    <property type="evidence" value="ECO:0007669"/>
    <property type="project" value="UniProtKB-KW"/>
</dbReference>
<comment type="caution">
    <text evidence="1">The sequence shown here is derived from an EMBL/GenBank/DDBJ whole genome shotgun (WGS) entry which is preliminary data.</text>
</comment>
<dbReference type="PROSITE" id="PS01228">
    <property type="entry name" value="COF_1"/>
    <property type="match status" value="1"/>
</dbReference>
<accession>F5L6N4</accession>
<dbReference type="Proteomes" id="UP000010716">
    <property type="component" value="Unassembled WGS sequence"/>
</dbReference>
<keyword evidence="1" id="KW-0378">Hydrolase</keyword>
<name>F5L6N4_CALTT</name>
<protein>
    <submittedName>
        <fullName evidence="1">Haloacid dehalogenase domain protein hydrolase type 3</fullName>
    </submittedName>
</protein>
<dbReference type="EMBL" id="AFCE01000130">
    <property type="protein sequence ID" value="EGL82985.1"/>
    <property type="molecule type" value="Genomic_DNA"/>
</dbReference>
<organism evidence="1 2">
    <name type="scientific">Caldalkalibacillus thermarum (strain TA2.A1)</name>
    <dbReference type="NCBI Taxonomy" id="986075"/>
    <lineage>
        <taxon>Bacteria</taxon>
        <taxon>Bacillati</taxon>
        <taxon>Bacillota</taxon>
        <taxon>Bacilli</taxon>
        <taxon>Bacillales</taxon>
        <taxon>Bacillaceae</taxon>
        <taxon>Caldalkalibacillus</taxon>
    </lineage>
</organism>